<dbReference type="OrthoDB" id="9815356at2"/>
<name>A0A081FYY0_9GAMM</name>
<dbReference type="PANTHER" id="PTHR42910:SF1">
    <property type="entry name" value="MAJOR FACILITATOR SUPERFAMILY (MFS) PROFILE DOMAIN-CONTAINING PROTEIN"/>
    <property type="match status" value="1"/>
</dbReference>
<proteinExistence type="predicted"/>
<evidence type="ECO:0000313" key="7">
    <source>
        <dbReference type="Proteomes" id="UP000028252"/>
    </source>
</evidence>
<dbReference type="CDD" id="cd17324">
    <property type="entry name" value="MFS_NepI_like"/>
    <property type="match status" value="1"/>
</dbReference>
<keyword evidence="1 4" id="KW-0812">Transmembrane</keyword>
<dbReference type="PROSITE" id="PS50850">
    <property type="entry name" value="MFS"/>
    <property type="match status" value="1"/>
</dbReference>
<feature type="transmembrane region" description="Helical" evidence="4">
    <location>
        <begin position="227"/>
        <end position="248"/>
    </location>
</feature>
<accession>A0A081FYY0</accession>
<feature type="transmembrane region" description="Helical" evidence="4">
    <location>
        <begin position="315"/>
        <end position="341"/>
    </location>
</feature>
<evidence type="ECO:0000256" key="1">
    <source>
        <dbReference type="ARBA" id="ARBA00022692"/>
    </source>
</evidence>
<feature type="transmembrane region" description="Helical" evidence="4">
    <location>
        <begin position="288"/>
        <end position="309"/>
    </location>
</feature>
<feature type="transmembrane region" description="Helical" evidence="4">
    <location>
        <begin position="353"/>
        <end position="371"/>
    </location>
</feature>
<dbReference type="InterPro" id="IPR020846">
    <property type="entry name" value="MFS_dom"/>
</dbReference>
<feature type="transmembrane region" description="Helical" evidence="4">
    <location>
        <begin position="89"/>
        <end position="107"/>
    </location>
</feature>
<feature type="transmembrane region" description="Helical" evidence="4">
    <location>
        <begin position="59"/>
        <end position="77"/>
    </location>
</feature>
<feature type="transmembrane region" description="Helical" evidence="4">
    <location>
        <begin position="22"/>
        <end position="39"/>
    </location>
</feature>
<dbReference type="STRING" id="1232683.ADIMK_2037"/>
<dbReference type="EMBL" id="JMQN01000029">
    <property type="protein sequence ID" value="KEA63735.1"/>
    <property type="molecule type" value="Genomic_DNA"/>
</dbReference>
<dbReference type="RefSeq" id="WP_036187336.1">
    <property type="nucleotide sequence ID" value="NZ_JMQN01000029.1"/>
</dbReference>
<organism evidence="6 7">
    <name type="scientific">Marinobacterium lacunae</name>
    <dbReference type="NCBI Taxonomy" id="1232683"/>
    <lineage>
        <taxon>Bacteria</taxon>
        <taxon>Pseudomonadati</taxon>
        <taxon>Pseudomonadota</taxon>
        <taxon>Gammaproteobacteria</taxon>
        <taxon>Oceanospirillales</taxon>
        <taxon>Oceanospirillaceae</taxon>
        <taxon>Marinobacterium</taxon>
    </lineage>
</organism>
<dbReference type="SUPFAM" id="SSF103473">
    <property type="entry name" value="MFS general substrate transporter"/>
    <property type="match status" value="1"/>
</dbReference>
<keyword evidence="7" id="KW-1185">Reference proteome</keyword>
<evidence type="ECO:0000256" key="4">
    <source>
        <dbReference type="SAM" id="Phobius"/>
    </source>
</evidence>
<dbReference type="AlphaFoldDB" id="A0A081FYY0"/>
<feature type="transmembrane region" description="Helical" evidence="4">
    <location>
        <begin position="177"/>
        <end position="195"/>
    </location>
</feature>
<sequence length="400" mass="41808">MSAQETLTAAAISQTPQPSRKIIFTLATGAGLSAATLYYNQPMLSTLGQAFQADVSITGFIPTLTQIGYALGILLLVPLGDRIDRRALIVFKSLLLALALLMCSLMPTISGLLIVSLAIGVMATMAQDIVPASAAMAPMEHRGKVVGSVMTGLLTGILLSRVVSGFVTQYWGWQSMYLLAALSIALIGVTVWRLLPRFEPDTDLSYLSLLGSMASLWRRYAPLRKAALAQGLLFLSFSAFWSTLAVMLADVYGFGSAVAGAFGLAGAAGALAAPLAGRMADKQGPETVSKLASALVALAFAAMFLLPLLPSQGQIVLIIASAIVFDFGVQSALVAHQTLIFGLEPPARGRLNAILFTCGFIGMAMGSALGSQALAHFGWVGVVVLTTLGGVGSLIVRVWK</sequence>
<keyword evidence="3 4" id="KW-0472">Membrane</keyword>
<dbReference type="PATRIC" id="fig|1232683.4.peg.1996"/>
<feature type="transmembrane region" description="Helical" evidence="4">
    <location>
        <begin position="377"/>
        <end position="399"/>
    </location>
</feature>
<dbReference type="InterPro" id="IPR036259">
    <property type="entry name" value="MFS_trans_sf"/>
</dbReference>
<feature type="transmembrane region" description="Helical" evidence="4">
    <location>
        <begin position="254"/>
        <end position="276"/>
    </location>
</feature>
<dbReference type="Pfam" id="PF07690">
    <property type="entry name" value="MFS_1"/>
    <property type="match status" value="1"/>
</dbReference>
<feature type="domain" description="Major facilitator superfamily (MFS) profile" evidence="5">
    <location>
        <begin position="22"/>
        <end position="400"/>
    </location>
</feature>
<dbReference type="Gene3D" id="1.20.1250.20">
    <property type="entry name" value="MFS general substrate transporter like domains"/>
    <property type="match status" value="1"/>
</dbReference>
<dbReference type="PANTHER" id="PTHR42910">
    <property type="entry name" value="TRANSPORTER SCO4007-RELATED"/>
    <property type="match status" value="1"/>
</dbReference>
<evidence type="ECO:0000259" key="5">
    <source>
        <dbReference type="PROSITE" id="PS50850"/>
    </source>
</evidence>
<dbReference type="eggNOG" id="COG2814">
    <property type="taxonomic scope" value="Bacteria"/>
</dbReference>
<comment type="caution">
    <text evidence="6">The sequence shown here is derived from an EMBL/GenBank/DDBJ whole genome shotgun (WGS) entry which is preliminary data.</text>
</comment>
<gene>
    <name evidence="6" type="ORF">ADIMK_2037</name>
</gene>
<dbReference type="GO" id="GO:0022857">
    <property type="term" value="F:transmembrane transporter activity"/>
    <property type="evidence" value="ECO:0007669"/>
    <property type="project" value="InterPro"/>
</dbReference>
<evidence type="ECO:0000313" key="6">
    <source>
        <dbReference type="EMBL" id="KEA63735.1"/>
    </source>
</evidence>
<feature type="transmembrane region" description="Helical" evidence="4">
    <location>
        <begin position="149"/>
        <end position="171"/>
    </location>
</feature>
<dbReference type="InterPro" id="IPR011701">
    <property type="entry name" value="MFS"/>
</dbReference>
<evidence type="ECO:0000256" key="2">
    <source>
        <dbReference type="ARBA" id="ARBA00022989"/>
    </source>
</evidence>
<protein>
    <submittedName>
        <fullName evidence="6">Putative transport protein</fullName>
    </submittedName>
</protein>
<dbReference type="Proteomes" id="UP000028252">
    <property type="component" value="Unassembled WGS sequence"/>
</dbReference>
<reference evidence="6 7" key="1">
    <citation type="submission" date="2014-04" db="EMBL/GenBank/DDBJ databases">
        <title>Marinobacterium kochiensis sp. nov., isolated from sediment sample collected from Kochi backwaters in Kerala, India.</title>
        <authorList>
            <person name="Singh A."/>
            <person name="Pinnaka A.K."/>
        </authorList>
    </citation>
    <scope>NUCLEOTIDE SEQUENCE [LARGE SCALE GENOMIC DNA]</scope>
    <source>
        <strain evidence="6 7">AK27</strain>
    </source>
</reference>
<evidence type="ECO:0000256" key="3">
    <source>
        <dbReference type="ARBA" id="ARBA00023136"/>
    </source>
</evidence>
<keyword evidence="2 4" id="KW-1133">Transmembrane helix</keyword>